<feature type="domain" description="Transglycosylase SLT" evidence="1">
    <location>
        <begin position="152"/>
        <end position="259"/>
    </location>
</feature>
<dbReference type="InterPro" id="IPR036366">
    <property type="entry name" value="PGBDSf"/>
</dbReference>
<evidence type="ECO:0000259" key="1">
    <source>
        <dbReference type="Pfam" id="PF01464"/>
    </source>
</evidence>
<name>A0A6J5D6F1_9BURK</name>
<accession>A0A6J5D6F1</accession>
<dbReference type="InterPro" id="IPR002477">
    <property type="entry name" value="Peptidoglycan-bd-like"/>
</dbReference>
<evidence type="ECO:0000313" key="3">
    <source>
        <dbReference type="EMBL" id="CAB3748435.1"/>
    </source>
</evidence>
<dbReference type="SUPFAM" id="SSF47090">
    <property type="entry name" value="PGBD-like"/>
    <property type="match status" value="1"/>
</dbReference>
<dbReference type="InterPro" id="IPR008258">
    <property type="entry name" value="Transglycosylase_SLT_dom_1"/>
</dbReference>
<dbReference type="Pfam" id="PF01471">
    <property type="entry name" value="PG_binding_1"/>
    <property type="match status" value="1"/>
</dbReference>
<dbReference type="AlphaFoldDB" id="A0A6J5D6F1"/>
<evidence type="ECO:0000313" key="4">
    <source>
        <dbReference type="Proteomes" id="UP000494363"/>
    </source>
</evidence>
<proteinExistence type="predicted"/>
<dbReference type="Gene3D" id="1.10.101.10">
    <property type="entry name" value="PGBD-like superfamily/PGBD"/>
    <property type="match status" value="1"/>
</dbReference>
<organism evidence="3 4">
    <name type="scientific">Paraburkholderia humisilvae</name>
    <dbReference type="NCBI Taxonomy" id="627669"/>
    <lineage>
        <taxon>Bacteria</taxon>
        <taxon>Pseudomonadati</taxon>
        <taxon>Pseudomonadota</taxon>
        <taxon>Betaproteobacteria</taxon>
        <taxon>Burkholderiales</taxon>
        <taxon>Burkholderiaceae</taxon>
        <taxon>Paraburkholderia</taxon>
    </lineage>
</organism>
<evidence type="ECO:0008006" key="5">
    <source>
        <dbReference type="Google" id="ProtNLM"/>
    </source>
</evidence>
<protein>
    <recommendedName>
        <fullName evidence="5">Transglycosylase SLT domain-containing protein</fullName>
    </recommendedName>
</protein>
<dbReference type="CDD" id="cd00254">
    <property type="entry name" value="LT-like"/>
    <property type="match status" value="1"/>
</dbReference>
<dbReference type="Pfam" id="PF01464">
    <property type="entry name" value="SLT"/>
    <property type="match status" value="1"/>
</dbReference>
<feature type="domain" description="Peptidoglycan binding-like" evidence="2">
    <location>
        <begin position="16"/>
        <end position="71"/>
    </location>
</feature>
<keyword evidence="4" id="KW-1185">Reference proteome</keyword>
<dbReference type="Proteomes" id="UP000494363">
    <property type="component" value="Unassembled WGS sequence"/>
</dbReference>
<dbReference type="EMBL" id="CADIKH010000003">
    <property type="protein sequence ID" value="CAB3748435.1"/>
    <property type="molecule type" value="Genomic_DNA"/>
</dbReference>
<dbReference type="SUPFAM" id="SSF53955">
    <property type="entry name" value="Lysozyme-like"/>
    <property type="match status" value="1"/>
</dbReference>
<sequence>MSTFTRNLWFTSPMMRGGDVVDVQGQLYTKGFQLKTDGLFGRETANAVSDFQRKNRLSVDGVVGHMTWAELFDVPSVQPDRFAEDILTEAQISALMQKHRYFGGSAGRAQWALEKNGLVVDDAAGPVYAPSDQEAVGQVMEKFASIIYAVLTKVQVPIELVVACICVESSGNPNAIRREPGCSFVDPELTPAKVSVGLMQTLLSTARDALQRQDIHIADLRDPALSIEAGATYMWRQGRLTGFDPPVVGAAYNAGSLRFDSSPQNRWRMVQYPIGTSQYDDRFVGFFNAAMDGANSLFDKIADPLVKQRIPSLRKLMPIAR</sequence>
<dbReference type="RefSeq" id="WP_175225029.1">
    <property type="nucleotide sequence ID" value="NZ_CADIKH010000003.1"/>
</dbReference>
<reference evidence="3 4" key="1">
    <citation type="submission" date="2020-04" db="EMBL/GenBank/DDBJ databases">
        <authorList>
            <person name="De Canck E."/>
        </authorList>
    </citation>
    <scope>NUCLEOTIDE SEQUENCE [LARGE SCALE GENOMIC DNA]</scope>
    <source>
        <strain evidence="3 4">LMG 29542</strain>
    </source>
</reference>
<dbReference type="Gene3D" id="1.10.530.10">
    <property type="match status" value="1"/>
</dbReference>
<dbReference type="InterPro" id="IPR023346">
    <property type="entry name" value="Lysozyme-like_dom_sf"/>
</dbReference>
<evidence type="ECO:0000259" key="2">
    <source>
        <dbReference type="Pfam" id="PF01471"/>
    </source>
</evidence>
<dbReference type="InterPro" id="IPR036365">
    <property type="entry name" value="PGBD-like_sf"/>
</dbReference>
<gene>
    <name evidence="3" type="ORF">LMG29542_00662</name>
</gene>